<name>A0AAP5BF34_9BURK</name>
<evidence type="ECO:0000313" key="4">
    <source>
        <dbReference type="Proteomes" id="UP001209412"/>
    </source>
</evidence>
<dbReference type="EMBL" id="JAPKHW010000017">
    <property type="protein sequence ID" value="MCX4147794.1"/>
    <property type="molecule type" value="Genomic_DNA"/>
</dbReference>
<gene>
    <name evidence="3" type="ORF">NIE36_20685</name>
    <name evidence="2" type="ORF">OSB80_20745</name>
</gene>
<proteinExistence type="predicted"/>
<feature type="compositionally biased region" description="Low complexity" evidence="1">
    <location>
        <begin position="132"/>
        <end position="150"/>
    </location>
</feature>
<feature type="region of interest" description="Disordered" evidence="1">
    <location>
        <begin position="225"/>
        <end position="251"/>
    </location>
</feature>
<evidence type="ECO:0000313" key="2">
    <source>
        <dbReference type="EMBL" id="MCX4147794.1"/>
    </source>
</evidence>
<organism evidence="3 5">
    <name type="scientific">Paraburkholderia madseniana</name>
    <dbReference type="NCBI Taxonomy" id="2599607"/>
    <lineage>
        <taxon>Bacteria</taxon>
        <taxon>Pseudomonadati</taxon>
        <taxon>Pseudomonadota</taxon>
        <taxon>Betaproteobacteria</taxon>
        <taxon>Burkholderiales</taxon>
        <taxon>Burkholderiaceae</taxon>
        <taxon>Paraburkholderia</taxon>
    </lineage>
</organism>
<feature type="compositionally biased region" description="Basic and acidic residues" evidence="1">
    <location>
        <begin position="226"/>
        <end position="237"/>
    </location>
</feature>
<evidence type="ECO:0000256" key="1">
    <source>
        <dbReference type="SAM" id="MobiDB-lite"/>
    </source>
</evidence>
<dbReference type="Proteomes" id="UP001209412">
    <property type="component" value="Unassembled WGS sequence"/>
</dbReference>
<protein>
    <submittedName>
        <fullName evidence="3">Zinc ribbon domain-containing protein</fullName>
    </submittedName>
</protein>
<reference evidence="3" key="1">
    <citation type="submission" date="2022-06" db="EMBL/GenBank/DDBJ databases">
        <title>PHB producers.</title>
        <authorList>
            <person name="Besaury L."/>
        </authorList>
    </citation>
    <scope>NUCLEOTIDE SEQUENCE</scope>
    <source>
        <strain evidence="3 4">SEWS6</strain>
    </source>
</reference>
<feature type="region of interest" description="Disordered" evidence="1">
    <location>
        <begin position="127"/>
        <end position="184"/>
    </location>
</feature>
<dbReference type="RefSeq" id="WP_266259022.1">
    <property type="nucleotide sequence ID" value="NZ_JAMXWF010000017.1"/>
</dbReference>
<dbReference type="EMBL" id="JAMXWF010000017">
    <property type="protein sequence ID" value="MDQ6409616.1"/>
    <property type="molecule type" value="Genomic_DNA"/>
</dbReference>
<feature type="compositionally biased region" description="Polar residues" evidence="1">
    <location>
        <begin position="151"/>
        <end position="182"/>
    </location>
</feature>
<evidence type="ECO:0000313" key="5">
    <source>
        <dbReference type="Proteomes" id="UP001242288"/>
    </source>
</evidence>
<dbReference type="AlphaFoldDB" id="A0AAP5BF34"/>
<sequence>MGDETTRDPIFPATCVRCGGRVSEAVSFCPHCGAHAWLAFGDRAWTKKPDAATASAAHARAHVPHDKLLWPSQSRPVFASADVHSYGHTRPHSPGGARHWRLKASVALALLACVALYGGTVLLHRDDSATREQQTTSSTVEGSVTTDGVSQANQGSTPPQVPTMGQGSGAAQGSITPQSPTAGQDPATAAAVAAAAIAAAAIASSAAPAAAASSVASAQPVAPAIPDRETHSQDEKASSPSSTASNKGYGDRNHRLMSLALARAHSGLEKNDLAMARSGVYWALSLQPDNREALMLKQDLLSRQKARDAGLHAARTR</sequence>
<dbReference type="Proteomes" id="UP001242288">
    <property type="component" value="Unassembled WGS sequence"/>
</dbReference>
<comment type="caution">
    <text evidence="3">The sequence shown here is derived from an EMBL/GenBank/DDBJ whole genome shotgun (WGS) entry which is preliminary data.</text>
</comment>
<keyword evidence="4" id="KW-1185">Reference proteome</keyword>
<accession>A0AAP5BF34</accession>
<evidence type="ECO:0000313" key="3">
    <source>
        <dbReference type="EMBL" id="MDQ6409616.1"/>
    </source>
</evidence>